<feature type="repeat" description="TPR" evidence="1">
    <location>
        <begin position="248"/>
        <end position="281"/>
    </location>
</feature>
<evidence type="ECO:0000256" key="2">
    <source>
        <dbReference type="SAM" id="MobiDB-lite"/>
    </source>
</evidence>
<comment type="caution">
    <text evidence="3">The sequence shown here is derived from an EMBL/GenBank/DDBJ whole genome shotgun (WGS) entry which is preliminary data.</text>
</comment>
<dbReference type="InterPro" id="IPR052769">
    <property type="entry name" value="TPR_domain_protein"/>
</dbReference>
<keyword evidence="4" id="KW-1185">Reference proteome</keyword>
<keyword evidence="1" id="KW-0802">TPR repeat</keyword>
<dbReference type="Pfam" id="PF13181">
    <property type="entry name" value="TPR_8"/>
    <property type="match status" value="1"/>
</dbReference>
<dbReference type="PANTHER" id="PTHR46014">
    <property type="entry name" value="TETRATRICOPEPTIDE REPEAT PROTEIN 1"/>
    <property type="match status" value="1"/>
</dbReference>
<reference evidence="3" key="1">
    <citation type="submission" date="2023-11" db="EMBL/GenBank/DDBJ databases">
        <title>Genome assemblies of two species of porcelain crab, Petrolisthes cinctipes and Petrolisthes manimaculis (Anomura: Porcellanidae).</title>
        <authorList>
            <person name="Angst P."/>
        </authorList>
    </citation>
    <scope>NUCLEOTIDE SEQUENCE</scope>
    <source>
        <strain evidence="3">PB745_02</strain>
        <tissue evidence="3">Gill</tissue>
    </source>
</reference>
<dbReference type="SUPFAM" id="SSF48452">
    <property type="entry name" value="TPR-like"/>
    <property type="match status" value="1"/>
</dbReference>
<proteinExistence type="predicted"/>
<dbReference type="Proteomes" id="UP001292094">
    <property type="component" value="Unassembled WGS sequence"/>
</dbReference>
<feature type="compositionally biased region" description="Low complexity" evidence="2">
    <location>
        <begin position="44"/>
        <end position="63"/>
    </location>
</feature>
<dbReference type="AlphaFoldDB" id="A0AAE1NU22"/>
<dbReference type="InterPro" id="IPR011990">
    <property type="entry name" value="TPR-like_helical_dom_sf"/>
</dbReference>
<dbReference type="PROSITE" id="PS50005">
    <property type="entry name" value="TPR"/>
    <property type="match status" value="1"/>
</dbReference>
<evidence type="ECO:0000313" key="3">
    <source>
        <dbReference type="EMBL" id="KAK4295718.1"/>
    </source>
</evidence>
<accession>A0AAE1NU22</accession>
<gene>
    <name evidence="3" type="ORF">Pmani_031745</name>
</gene>
<evidence type="ECO:0000313" key="4">
    <source>
        <dbReference type="Proteomes" id="UP001292094"/>
    </source>
</evidence>
<name>A0AAE1NU22_9EUCA</name>
<dbReference type="EMBL" id="JAWZYT010004017">
    <property type="protein sequence ID" value="KAK4295718.1"/>
    <property type="molecule type" value="Genomic_DNA"/>
</dbReference>
<dbReference type="Gene3D" id="1.25.40.10">
    <property type="entry name" value="Tetratricopeptide repeat domain"/>
    <property type="match status" value="1"/>
</dbReference>
<feature type="compositionally biased region" description="Basic residues" evidence="2">
    <location>
        <begin position="90"/>
        <end position="99"/>
    </location>
</feature>
<organism evidence="3 4">
    <name type="scientific">Petrolisthes manimaculis</name>
    <dbReference type="NCBI Taxonomy" id="1843537"/>
    <lineage>
        <taxon>Eukaryota</taxon>
        <taxon>Metazoa</taxon>
        <taxon>Ecdysozoa</taxon>
        <taxon>Arthropoda</taxon>
        <taxon>Crustacea</taxon>
        <taxon>Multicrustacea</taxon>
        <taxon>Malacostraca</taxon>
        <taxon>Eumalacostraca</taxon>
        <taxon>Eucarida</taxon>
        <taxon>Decapoda</taxon>
        <taxon>Pleocyemata</taxon>
        <taxon>Anomura</taxon>
        <taxon>Galatheoidea</taxon>
        <taxon>Porcellanidae</taxon>
        <taxon>Petrolisthes</taxon>
    </lineage>
</organism>
<feature type="region of interest" description="Disordered" evidence="2">
    <location>
        <begin position="1"/>
        <end position="151"/>
    </location>
</feature>
<feature type="compositionally biased region" description="Acidic residues" evidence="2">
    <location>
        <begin position="139"/>
        <end position="151"/>
    </location>
</feature>
<sequence length="349" mass="40225">MEEIKDKLDTLNVSDKTGAPVIKPDCEDSEDSFHSMNSEDEESYQNTQSSMSESSEQQHSQNMTRPTGKVDDDTDDEDWLPAHQHMQDTRRRRRRIRNRQKLENINNENDDDDDNSGKEDHSDTGPQENIHSFPKENKEVEEEDEEEEDFIDEEYLKDMELSMTEEDKATKQAESLKHKDSGNNNFKSGKYIEAVWDYTAGLRVCPLSFPRDRAVLYGNRAAAKTRLQRKKAAIKDCNQAVELDGGYTKVVLRRATLQEEEDLLDEALKDYQRVLELDPSCQEAVAAVRRLPNMINEKNEKLKEEMMGKLKDLGNMILRPFGLSTSNFEMKQDPKSGGYNINFNQNPKS</sequence>
<protein>
    <recommendedName>
        <fullName evidence="5">Tetratricopeptide repeat protein 1</fullName>
    </recommendedName>
</protein>
<evidence type="ECO:0000256" key="1">
    <source>
        <dbReference type="PROSITE-ProRule" id="PRU00339"/>
    </source>
</evidence>
<evidence type="ECO:0008006" key="5">
    <source>
        <dbReference type="Google" id="ProtNLM"/>
    </source>
</evidence>
<dbReference type="SMART" id="SM00028">
    <property type="entry name" value="TPR"/>
    <property type="match status" value="2"/>
</dbReference>
<dbReference type="InterPro" id="IPR019734">
    <property type="entry name" value="TPR_rpt"/>
</dbReference>
<dbReference type="PANTHER" id="PTHR46014:SF1">
    <property type="entry name" value="TETRATRICOPEPTIDE REPEAT PROTEIN 1"/>
    <property type="match status" value="1"/>
</dbReference>